<sequence length="77" mass="7473">MGGNGISERFDLPRVLSIREVSAGVGKPPGWDGVITGAGSGKPAVGDGTEGVSGGAGGPTVPGPDTALLPVTWADVF</sequence>
<proteinExistence type="predicted"/>
<organism evidence="2 3">
    <name type="scientific">Thermogutta terrifontis</name>
    <dbReference type="NCBI Taxonomy" id="1331910"/>
    <lineage>
        <taxon>Bacteria</taxon>
        <taxon>Pseudomonadati</taxon>
        <taxon>Planctomycetota</taxon>
        <taxon>Planctomycetia</taxon>
        <taxon>Pirellulales</taxon>
        <taxon>Thermoguttaceae</taxon>
        <taxon>Thermogutta</taxon>
    </lineage>
</organism>
<evidence type="ECO:0000313" key="2">
    <source>
        <dbReference type="EMBL" id="ASV75105.1"/>
    </source>
</evidence>
<dbReference type="EMBL" id="CP018477">
    <property type="protein sequence ID" value="ASV75105.1"/>
    <property type="molecule type" value="Genomic_DNA"/>
</dbReference>
<keyword evidence="3" id="KW-1185">Reference proteome</keyword>
<evidence type="ECO:0000313" key="3">
    <source>
        <dbReference type="Proteomes" id="UP000215086"/>
    </source>
</evidence>
<reference evidence="2 3" key="1">
    <citation type="journal article" name="Front. Microbiol.">
        <title>Sugar Metabolism of the First Thermophilic Planctomycete Thermogutta terrifontis: Comparative Genomic and Transcriptomic Approaches.</title>
        <authorList>
            <person name="Elcheninov A.G."/>
            <person name="Menzel P."/>
            <person name="Gudbergsdottir S.R."/>
            <person name="Slesarev A.I."/>
            <person name="Kadnikov V.V."/>
            <person name="Krogh A."/>
            <person name="Bonch-Osmolovskaya E.A."/>
            <person name="Peng X."/>
            <person name="Kublanov I.V."/>
        </authorList>
    </citation>
    <scope>NUCLEOTIDE SEQUENCE [LARGE SCALE GENOMIC DNA]</scope>
    <source>
        <strain evidence="2 3">R1</strain>
    </source>
</reference>
<accession>A0A286RGL0</accession>
<evidence type="ECO:0000256" key="1">
    <source>
        <dbReference type="SAM" id="MobiDB-lite"/>
    </source>
</evidence>
<feature type="region of interest" description="Disordered" evidence="1">
    <location>
        <begin position="27"/>
        <end position="66"/>
    </location>
</feature>
<dbReference type="AlphaFoldDB" id="A0A286RGL0"/>
<dbReference type="Proteomes" id="UP000215086">
    <property type="component" value="Chromosome"/>
</dbReference>
<feature type="compositionally biased region" description="Gly residues" evidence="1">
    <location>
        <begin position="48"/>
        <end position="60"/>
    </location>
</feature>
<protein>
    <submittedName>
        <fullName evidence="2">Uncharacterized protein</fullName>
    </submittedName>
</protein>
<gene>
    <name evidence="2" type="ORF">THTE_2503</name>
</gene>
<name>A0A286RGL0_9BACT</name>
<dbReference type="KEGG" id="ttf:THTE_2503"/>